<organism evidence="3 4">
    <name type="scientific">Oesophagostomum dentatum</name>
    <name type="common">Nodular worm</name>
    <dbReference type="NCBI Taxonomy" id="61180"/>
    <lineage>
        <taxon>Eukaryota</taxon>
        <taxon>Metazoa</taxon>
        <taxon>Ecdysozoa</taxon>
        <taxon>Nematoda</taxon>
        <taxon>Chromadorea</taxon>
        <taxon>Rhabditida</taxon>
        <taxon>Rhabditina</taxon>
        <taxon>Rhabditomorpha</taxon>
        <taxon>Strongyloidea</taxon>
        <taxon>Strongylidae</taxon>
        <taxon>Oesophagostomum</taxon>
    </lineage>
</organism>
<dbReference type="SUPFAM" id="SSF56436">
    <property type="entry name" value="C-type lectin-like"/>
    <property type="match status" value="2"/>
</dbReference>
<dbReference type="Pfam" id="PF00431">
    <property type="entry name" value="CUB"/>
    <property type="match status" value="1"/>
</dbReference>
<sequence>MAIPGSPSQIGKCVVMVIGEVTKGKWLSADCDHLRVGFVCQIARKELCGDYQEYAEGRKCYKKIDQWLSHDAAERYCQNECGHLASIHNAKESDIVHGLFNRENNYARIGLRHSDGTYSWSDNSAFDYIKFGHNDTALGECVAMSLRDEIVKPKEWINIYSPKYPSYYQESKACYYVITSFEDIVKIHFDDLQLKQGDAFYIYNAITDSIPSKKITSTIPPTQYISSTTEVMKMIFVPGNRTNPYGNVEGKSRWKVVFESDSISYLMWPYLV</sequence>
<proteinExistence type="predicted"/>
<dbReference type="PANTHER" id="PTHR22991">
    <property type="entry name" value="PROTEIN CBG13490"/>
    <property type="match status" value="1"/>
</dbReference>
<dbReference type="InterPro" id="IPR018378">
    <property type="entry name" value="C-type_lectin_CS"/>
</dbReference>
<dbReference type="InterPro" id="IPR016186">
    <property type="entry name" value="C-type_lectin-like/link_sf"/>
</dbReference>
<name>A0A0B1T7H3_OESDE</name>
<dbReference type="SMART" id="SM00042">
    <property type="entry name" value="CUB"/>
    <property type="match status" value="1"/>
</dbReference>
<dbReference type="Pfam" id="PF00059">
    <property type="entry name" value="Lectin_C"/>
    <property type="match status" value="1"/>
</dbReference>
<evidence type="ECO:0000256" key="1">
    <source>
        <dbReference type="ARBA" id="ARBA00023157"/>
    </source>
</evidence>
<feature type="domain" description="C-type lectin" evidence="2">
    <location>
        <begin position="56"/>
        <end position="156"/>
    </location>
</feature>
<dbReference type="Gene3D" id="3.10.100.10">
    <property type="entry name" value="Mannose-Binding Protein A, subunit A"/>
    <property type="match status" value="1"/>
</dbReference>
<dbReference type="CDD" id="cd00037">
    <property type="entry name" value="CLECT"/>
    <property type="match status" value="1"/>
</dbReference>
<dbReference type="OrthoDB" id="5877913at2759"/>
<dbReference type="EMBL" id="KN551844">
    <property type="protein sequence ID" value="KHJ91742.1"/>
    <property type="molecule type" value="Genomic_DNA"/>
</dbReference>
<dbReference type="InterPro" id="IPR050976">
    <property type="entry name" value="Snaclec"/>
</dbReference>
<accession>A0A0B1T7H3</accession>
<evidence type="ECO:0000313" key="4">
    <source>
        <dbReference type="Proteomes" id="UP000053660"/>
    </source>
</evidence>
<dbReference type="InterPro" id="IPR035914">
    <property type="entry name" value="Sperma_CUB_dom_sf"/>
</dbReference>
<dbReference type="Gene3D" id="2.60.120.290">
    <property type="entry name" value="Spermadhesin, CUB domain"/>
    <property type="match status" value="1"/>
</dbReference>
<keyword evidence="1" id="KW-1015">Disulfide bond</keyword>
<dbReference type="Proteomes" id="UP000053660">
    <property type="component" value="Unassembled WGS sequence"/>
</dbReference>
<evidence type="ECO:0000313" key="3">
    <source>
        <dbReference type="EMBL" id="KHJ91742.1"/>
    </source>
</evidence>
<gene>
    <name evidence="3" type="ORF">OESDEN_08381</name>
</gene>
<dbReference type="PROSITE" id="PS00615">
    <property type="entry name" value="C_TYPE_LECTIN_1"/>
    <property type="match status" value="1"/>
</dbReference>
<dbReference type="InterPro" id="IPR016187">
    <property type="entry name" value="CTDL_fold"/>
</dbReference>
<dbReference type="AlphaFoldDB" id="A0A0B1T7H3"/>
<dbReference type="PANTHER" id="PTHR22991:SF40">
    <property type="entry name" value="PROTEIN CBG13490"/>
    <property type="match status" value="1"/>
</dbReference>
<keyword evidence="4" id="KW-1185">Reference proteome</keyword>
<reference evidence="3 4" key="1">
    <citation type="submission" date="2014-03" db="EMBL/GenBank/DDBJ databases">
        <title>Draft genome of the hookworm Oesophagostomum dentatum.</title>
        <authorList>
            <person name="Mitreva M."/>
        </authorList>
    </citation>
    <scope>NUCLEOTIDE SEQUENCE [LARGE SCALE GENOMIC DNA]</scope>
    <source>
        <strain evidence="3 4">OD-Hann</strain>
    </source>
</reference>
<protein>
    <submittedName>
        <fullName evidence="3">Lectin C-type domain protein</fullName>
    </submittedName>
</protein>
<dbReference type="SUPFAM" id="SSF49854">
    <property type="entry name" value="Spermadhesin, CUB domain"/>
    <property type="match status" value="1"/>
</dbReference>
<evidence type="ECO:0000259" key="2">
    <source>
        <dbReference type="PROSITE" id="PS50041"/>
    </source>
</evidence>
<dbReference type="PROSITE" id="PS50041">
    <property type="entry name" value="C_TYPE_LECTIN_2"/>
    <property type="match status" value="1"/>
</dbReference>
<dbReference type="InterPro" id="IPR001304">
    <property type="entry name" value="C-type_lectin-like"/>
</dbReference>
<dbReference type="SMART" id="SM00034">
    <property type="entry name" value="CLECT"/>
    <property type="match status" value="1"/>
</dbReference>
<dbReference type="InterPro" id="IPR000859">
    <property type="entry name" value="CUB_dom"/>
</dbReference>